<name>A0A5J4SH82_9ZZZZ</name>
<proteinExistence type="inferred from homology"/>
<dbReference type="AlphaFoldDB" id="A0A5J4SH82"/>
<evidence type="ECO:0000256" key="3">
    <source>
        <dbReference type="ARBA" id="ARBA00022692"/>
    </source>
</evidence>
<evidence type="ECO:0000256" key="4">
    <source>
        <dbReference type="ARBA" id="ARBA00022801"/>
    </source>
</evidence>
<evidence type="ECO:0000256" key="7">
    <source>
        <dbReference type="SAM" id="Phobius"/>
    </source>
</evidence>
<evidence type="ECO:0000256" key="2">
    <source>
        <dbReference type="ARBA" id="ARBA00009045"/>
    </source>
</evidence>
<feature type="domain" description="Peptidase S54 rhomboid" evidence="8">
    <location>
        <begin position="65"/>
        <end position="213"/>
    </location>
</feature>
<dbReference type="PANTHER" id="PTHR43731">
    <property type="entry name" value="RHOMBOID PROTEASE"/>
    <property type="match status" value="1"/>
</dbReference>
<organism evidence="10">
    <name type="scientific">termite gut metagenome</name>
    <dbReference type="NCBI Taxonomy" id="433724"/>
    <lineage>
        <taxon>unclassified sequences</taxon>
        <taxon>metagenomes</taxon>
        <taxon>organismal metagenomes</taxon>
    </lineage>
</organism>
<evidence type="ECO:0000256" key="1">
    <source>
        <dbReference type="ARBA" id="ARBA00004141"/>
    </source>
</evidence>
<dbReference type="EMBL" id="SNRY01000185">
    <property type="protein sequence ID" value="KAA6345112.1"/>
    <property type="molecule type" value="Genomic_DNA"/>
</dbReference>
<dbReference type="GO" id="GO:0004252">
    <property type="term" value="F:serine-type endopeptidase activity"/>
    <property type="evidence" value="ECO:0007669"/>
    <property type="project" value="InterPro"/>
</dbReference>
<feature type="transmembrane region" description="Helical" evidence="7">
    <location>
        <begin position="193"/>
        <end position="212"/>
    </location>
</feature>
<dbReference type="SUPFAM" id="SSF144091">
    <property type="entry name" value="Rhomboid-like"/>
    <property type="match status" value="1"/>
</dbReference>
<feature type="transmembrane region" description="Helical" evidence="7">
    <location>
        <begin position="79"/>
        <end position="100"/>
    </location>
</feature>
<evidence type="ECO:0000256" key="6">
    <source>
        <dbReference type="ARBA" id="ARBA00023136"/>
    </source>
</evidence>
<dbReference type="PANTHER" id="PTHR43731:SF14">
    <property type="entry name" value="PRESENILIN-ASSOCIATED RHOMBOID-LIKE PROTEIN, MITOCHONDRIAL"/>
    <property type="match status" value="1"/>
</dbReference>
<dbReference type="Pfam" id="PF20216">
    <property type="entry name" value="DUF6576"/>
    <property type="match status" value="1"/>
</dbReference>
<dbReference type="GO" id="GO:0016020">
    <property type="term" value="C:membrane"/>
    <property type="evidence" value="ECO:0007669"/>
    <property type="project" value="UniProtKB-SubCell"/>
</dbReference>
<feature type="transmembrane region" description="Helical" evidence="7">
    <location>
        <begin position="107"/>
        <end position="127"/>
    </location>
</feature>
<feature type="domain" description="DUF6576" evidence="9">
    <location>
        <begin position="255"/>
        <end position="294"/>
    </location>
</feature>
<evidence type="ECO:0000313" key="10">
    <source>
        <dbReference type="EMBL" id="KAA6345112.1"/>
    </source>
</evidence>
<evidence type="ECO:0000259" key="9">
    <source>
        <dbReference type="Pfam" id="PF20216"/>
    </source>
</evidence>
<evidence type="ECO:0000256" key="5">
    <source>
        <dbReference type="ARBA" id="ARBA00022989"/>
    </source>
</evidence>
<evidence type="ECO:0000259" key="8">
    <source>
        <dbReference type="Pfam" id="PF01694"/>
    </source>
</evidence>
<dbReference type="Pfam" id="PF01694">
    <property type="entry name" value="Rhomboid"/>
    <property type="match status" value="1"/>
</dbReference>
<keyword evidence="4" id="KW-0378">Hydrolase</keyword>
<accession>A0A5J4SH82</accession>
<dbReference type="Gene3D" id="1.20.1540.10">
    <property type="entry name" value="Rhomboid-like"/>
    <property type="match status" value="1"/>
</dbReference>
<dbReference type="InterPro" id="IPR050925">
    <property type="entry name" value="Rhomboid_protease_S54"/>
</dbReference>
<protein>
    <submittedName>
        <fullName evidence="10">Uncharacterized protein</fullName>
    </submittedName>
</protein>
<keyword evidence="6 7" id="KW-0472">Membrane</keyword>
<comment type="subcellular location">
    <subcellularLocation>
        <location evidence="1">Membrane</location>
        <topology evidence="1">Multi-pass membrane protein</topology>
    </subcellularLocation>
</comment>
<dbReference type="InterPro" id="IPR035952">
    <property type="entry name" value="Rhomboid-like_sf"/>
</dbReference>
<sequence length="300" mass="34305">MKHIITRLKELFQKGNILIRLIYINTGIFLIITLITIFFQLFNKNITSIFRLLELPASFSRFTGHSWTLITYMFIHIDILHLLFNMLWLYWFGSMFLYFFSSKHLRGLYIIGGLFGGLLYLIAYNVFPYFQSVVGHSSMIGASASVLAIVLAVAYREPNHPVRLLLLGSIRLKYIALIVVVSDLLFITSNNSGGHIAHLGGAFAGYCFAAGLSKGIDITNWINKLIDGFLALFNKTTYRRKRKSSMKVHHYTQRTQDYEYNANKKAQSDKVDKILDKLKKTGYESLTTEEKAILFDAGKK</sequence>
<comment type="similarity">
    <text evidence="2">Belongs to the peptidase S54 family.</text>
</comment>
<feature type="transmembrane region" description="Helical" evidence="7">
    <location>
        <begin position="21"/>
        <end position="42"/>
    </location>
</feature>
<dbReference type="InterPro" id="IPR046483">
    <property type="entry name" value="DUF6576"/>
</dbReference>
<feature type="transmembrane region" description="Helical" evidence="7">
    <location>
        <begin position="133"/>
        <end position="155"/>
    </location>
</feature>
<gene>
    <name evidence="10" type="ORF">EZS27_007304</name>
</gene>
<comment type="caution">
    <text evidence="10">The sequence shown here is derived from an EMBL/GenBank/DDBJ whole genome shotgun (WGS) entry which is preliminary data.</text>
</comment>
<reference evidence="10" key="1">
    <citation type="submission" date="2019-03" db="EMBL/GenBank/DDBJ databases">
        <title>Single cell metagenomics reveals metabolic interactions within the superorganism composed of flagellate Streblomastix strix and complex community of Bacteroidetes bacteria on its surface.</title>
        <authorList>
            <person name="Treitli S.C."/>
            <person name="Kolisko M."/>
            <person name="Husnik F."/>
            <person name="Keeling P."/>
            <person name="Hampl V."/>
        </authorList>
    </citation>
    <scope>NUCLEOTIDE SEQUENCE</scope>
    <source>
        <strain evidence="10">STM</strain>
    </source>
</reference>
<dbReference type="InterPro" id="IPR022764">
    <property type="entry name" value="Peptidase_S54_rhomboid_dom"/>
</dbReference>
<keyword evidence="5 7" id="KW-1133">Transmembrane helix</keyword>
<feature type="transmembrane region" description="Helical" evidence="7">
    <location>
        <begin position="164"/>
        <end position="187"/>
    </location>
</feature>
<keyword evidence="3 7" id="KW-0812">Transmembrane</keyword>